<evidence type="ECO:0000256" key="3">
    <source>
        <dbReference type="ARBA" id="ARBA00046326"/>
    </source>
</evidence>
<reference evidence="6 7" key="1">
    <citation type="journal article" date="2016" name="Mol. Biol. Evol.">
        <title>Comparative Genomics of Early-Diverging Mushroom-Forming Fungi Provides Insights into the Origins of Lignocellulose Decay Capabilities.</title>
        <authorList>
            <person name="Nagy L.G."/>
            <person name="Riley R."/>
            <person name="Tritt A."/>
            <person name="Adam C."/>
            <person name="Daum C."/>
            <person name="Floudas D."/>
            <person name="Sun H."/>
            <person name="Yadav J.S."/>
            <person name="Pangilinan J."/>
            <person name="Larsson K.H."/>
            <person name="Matsuura K."/>
            <person name="Barry K."/>
            <person name="Labutti K."/>
            <person name="Kuo R."/>
            <person name="Ohm R.A."/>
            <person name="Bhattacharya S.S."/>
            <person name="Shirouzu T."/>
            <person name="Yoshinaga Y."/>
            <person name="Martin F.M."/>
            <person name="Grigoriev I.V."/>
            <person name="Hibbett D.S."/>
        </authorList>
    </citation>
    <scope>NUCLEOTIDE SEQUENCE [LARGE SCALE GENOMIC DNA]</scope>
    <source>
        <strain evidence="6 7">TUFC12733</strain>
    </source>
</reference>
<protein>
    <recommendedName>
        <fullName evidence="5">DOP1 N-terminal domain-containing protein</fullName>
    </recommendedName>
</protein>
<accession>A0A167GU00</accession>
<dbReference type="InterPro" id="IPR007249">
    <property type="entry name" value="DOP1_N"/>
</dbReference>
<dbReference type="InterPro" id="IPR040314">
    <property type="entry name" value="DOP1"/>
</dbReference>
<proteinExistence type="inferred from homology"/>
<evidence type="ECO:0000256" key="4">
    <source>
        <dbReference type="SAM" id="MobiDB-lite"/>
    </source>
</evidence>
<organism evidence="6 7">
    <name type="scientific">Calocera viscosa (strain TUFC12733)</name>
    <dbReference type="NCBI Taxonomy" id="1330018"/>
    <lineage>
        <taxon>Eukaryota</taxon>
        <taxon>Fungi</taxon>
        <taxon>Dikarya</taxon>
        <taxon>Basidiomycota</taxon>
        <taxon>Agaricomycotina</taxon>
        <taxon>Dacrymycetes</taxon>
        <taxon>Dacrymycetales</taxon>
        <taxon>Dacrymycetaceae</taxon>
        <taxon>Calocera</taxon>
    </lineage>
</organism>
<dbReference type="GO" id="GO:0006895">
    <property type="term" value="P:Golgi to endosome transport"/>
    <property type="evidence" value="ECO:0007669"/>
    <property type="project" value="InterPro"/>
</dbReference>
<evidence type="ECO:0000259" key="5">
    <source>
        <dbReference type="Pfam" id="PF04118"/>
    </source>
</evidence>
<evidence type="ECO:0000313" key="7">
    <source>
        <dbReference type="Proteomes" id="UP000076738"/>
    </source>
</evidence>
<dbReference type="PANTHER" id="PTHR14042">
    <property type="entry name" value="DOPEY-RELATED"/>
    <property type="match status" value="1"/>
</dbReference>
<evidence type="ECO:0000256" key="2">
    <source>
        <dbReference type="ARBA" id="ARBA00022927"/>
    </source>
</evidence>
<dbReference type="GO" id="GO:0005829">
    <property type="term" value="C:cytosol"/>
    <property type="evidence" value="ECO:0007669"/>
    <property type="project" value="GOC"/>
</dbReference>
<dbReference type="AlphaFoldDB" id="A0A167GU00"/>
<name>A0A167GU00_CALVF</name>
<dbReference type="GO" id="GO:0005802">
    <property type="term" value="C:trans-Golgi network"/>
    <property type="evidence" value="ECO:0007669"/>
    <property type="project" value="TreeGrafter"/>
</dbReference>
<dbReference type="PANTHER" id="PTHR14042:SF24">
    <property type="entry name" value="PROTEIN DOPEY-1 HOMOLOG"/>
    <property type="match status" value="1"/>
</dbReference>
<keyword evidence="1" id="KW-0813">Transport</keyword>
<feature type="region of interest" description="Disordered" evidence="4">
    <location>
        <begin position="21"/>
        <end position="43"/>
    </location>
</feature>
<dbReference type="OrthoDB" id="297643at2759"/>
<dbReference type="GO" id="GO:0015031">
    <property type="term" value="P:protein transport"/>
    <property type="evidence" value="ECO:0007669"/>
    <property type="project" value="UniProtKB-KW"/>
</dbReference>
<keyword evidence="2" id="KW-0653">Protein transport</keyword>
<comment type="similarity">
    <text evidence="3">Belongs to the DOP1 family.</text>
</comment>
<dbReference type="Proteomes" id="UP000076738">
    <property type="component" value="Unassembled WGS sequence"/>
</dbReference>
<dbReference type="GO" id="GO:0005768">
    <property type="term" value="C:endosome"/>
    <property type="evidence" value="ECO:0007669"/>
    <property type="project" value="TreeGrafter"/>
</dbReference>
<evidence type="ECO:0000313" key="6">
    <source>
        <dbReference type="EMBL" id="KZO90907.1"/>
    </source>
</evidence>
<keyword evidence="7" id="KW-1185">Reference proteome</keyword>
<sequence length="246" mass="27782">MGLTEGRYCPMARDWLLQAHPPPVQPRPQRAQQARARHPGHRSPCAIRRCRRRARPPAPPHQNLWVVLLTAPSARSSALNYLSRRLPKLKADEDITSMVGHDLGLMVRAFAASLDEENLLVRRGIMDILVQSLPVDSLALKKRSSEDRLLLMKATVSVVLRRDLSLNRRLYAWLLGSSESSETQVAYFCQTGLGLLEETLKVEMSDATSGERETRPYKIFISLLEKSEIGIPLTERLCLDALRDLK</sequence>
<dbReference type="Pfam" id="PF04118">
    <property type="entry name" value="Dopey_N"/>
    <property type="match status" value="1"/>
</dbReference>
<dbReference type="STRING" id="1330018.A0A167GU00"/>
<evidence type="ECO:0000256" key="1">
    <source>
        <dbReference type="ARBA" id="ARBA00022448"/>
    </source>
</evidence>
<dbReference type="EMBL" id="KV417332">
    <property type="protein sequence ID" value="KZO90907.1"/>
    <property type="molecule type" value="Genomic_DNA"/>
</dbReference>
<feature type="domain" description="DOP1 N-terminal" evidence="5">
    <location>
        <begin position="62"/>
        <end position="178"/>
    </location>
</feature>
<gene>
    <name evidence="6" type="ORF">CALVIDRAFT_589701</name>
</gene>